<dbReference type="GO" id="GO:0004386">
    <property type="term" value="F:helicase activity"/>
    <property type="evidence" value="ECO:0007669"/>
    <property type="project" value="UniProtKB-KW"/>
</dbReference>
<keyword evidence="4" id="KW-1185">Reference proteome</keyword>
<dbReference type="AlphaFoldDB" id="Q2T2D7"/>
<gene>
    <name evidence="3" type="ordered locus">BTH_I0102</name>
</gene>
<dbReference type="EMBL" id="CP000086">
    <property type="protein sequence ID" value="ABC37912.1"/>
    <property type="molecule type" value="Genomic_DNA"/>
</dbReference>
<dbReference type="HOGENOM" id="CLU_287543_0_0_4"/>
<evidence type="ECO:0000313" key="4">
    <source>
        <dbReference type="Proteomes" id="UP000001930"/>
    </source>
</evidence>
<dbReference type="InterPro" id="IPR027417">
    <property type="entry name" value="P-loop_NTPase"/>
</dbReference>
<keyword evidence="3" id="KW-0067">ATP-binding</keyword>
<dbReference type="Gene3D" id="3.40.50.300">
    <property type="entry name" value="P-loop containing nucleotide triphosphate hydrolases"/>
    <property type="match status" value="2"/>
</dbReference>
<keyword evidence="3" id="KW-0547">Nucleotide-binding</keyword>
<evidence type="ECO:0000259" key="2">
    <source>
        <dbReference type="SMART" id="SM00487"/>
    </source>
</evidence>
<reference evidence="3 4" key="1">
    <citation type="journal article" date="2005" name="BMC Genomics">
        <title>Bacterial genome adaptation to niches: divergence of the potential virulence genes in three Burkholderia species of different survival strategies.</title>
        <authorList>
            <person name="Kim H.S."/>
            <person name="Schell M.A."/>
            <person name="Yu Y."/>
            <person name="Ulrich R.L."/>
            <person name="Sarria S.H."/>
            <person name="Nierman W.C."/>
            <person name="DeShazer D."/>
        </authorList>
    </citation>
    <scope>NUCLEOTIDE SEQUENCE [LARGE SCALE GENOMIC DNA]</scope>
    <source>
        <strain evidence="4">ATCC 700388 / DSM 13276 / CCUG 48851 / CIP 106301 / E264</strain>
    </source>
</reference>
<evidence type="ECO:0000256" key="1">
    <source>
        <dbReference type="SAM" id="MobiDB-lite"/>
    </source>
</evidence>
<proteinExistence type="predicted"/>
<dbReference type="InterPro" id="IPR001650">
    <property type="entry name" value="Helicase_C-like"/>
</dbReference>
<evidence type="ECO:0000313" key="3">
    <source>
        <dbReference type="EMBL" id="ABC37912.1"/>
    </source>
</evidence>
<dbReference type="SUPFAM" id="SSF52540">
    <property type="entry name" value="P-loop containing nucleoside triphosphate hydrolases"/>
    <property type="match status" value="2"/>
</dbReference>
<organism evidence="3 4">
    <name type="scientific">Burkholderia thailandensis (strain ATCC 700388 / DSM 13276 / CCUG 48851 / CIP 106301 / E264)</name>
    <dbReference type="NCBI Taxonomy" id="271848"/>
    <lineage>
        <taxon>Bacteria</taxon>
        <taxon>Pseudomonadati</taxon>
        <taxon>Pseudomonadota</taxon>
        <taxon>Betaproteobacteria</taxon>
        <taxon>Burkholderiales</taxon>
        <taxon>Burkholderiaceae</taxon>
        <taxon>Burkholderia</taxon>
        <taxon>pseudomallei group</taxon>
    </lineage>
</organism>
<dbReference type="InterPro" id="IPR014001">
    <property type="entry name" value="Helicase_ATP-bd"/>
</dbReference>
<keyword evidence="3" id="KW-0347">Helicase</keyword>
<feature type="region of interest" description="Disordered" evidence="1">
    <location>
        <begin position="1121"/>
        <end position="1151"/>
    </location>
</feature>
<sequence>MAPLCAPCEGSPMSRIQELIAASLAKLTDFQRATVNAVMQRFDDAQQNRILVADEVGLGKTVVARGVIARMLLRHLKIHGDEPARPLRVTYICSNQSLADENRRKLAIFTEKDAETYVQAPTFWRLAELGVARDHGAHGKLIEVCTLTPATSFGVKRRGKGNAKERYIIFRALAEHPRLCGSNLAGLENFFRQDVGASWRPEDDGWPRAGGIVPSVRDAFHASLSRAAPLTREEMAELDEANVPHGDWFELLLGGAAVYSRDNKACPYAFSRILTELRLRFMHACAGNLEADLFILDEFQRFKELLGRNDDSEDGIIAHKVFQETREDGGKVLLLSATPYKALTHIDDEEDAHSEQLKYLLRFIVNGEGGPWHKYAQAREVLLAEILRLRDPVVRPLDLDEQPKKDVEAALRPYICRTERASIGSGVENVTHASHLACTTTFSRAEIDAFVAFDKVGQVLHDVQPSIHHLPLMDFYKSAPWPLSFLGDYKLRAHIESNKDVPEVKAALSRANTAWIPRDDLDNYAVRLGTHAPHAKLREVTNAVFERGAEMLLWVPPSRPYYNQEGPFAANAQFTKTLLFSSLLLAPRALSGLISYEAERRLLRAAGDSAKYFEERSTSDIVRFDNLKTLAPWGLVYPSRTLCNLASVRDQAFGQSSGALVVEMKRRLAGDIQRLRRFAGSGPRHADLWYALAPLLLDWTDNTGEDATRNIPSPRDACRQWLVDFRRDPGQSTDASGRRGVIDVMCERLEDRTLDLGPMPDDLATFLAKLAIAGPAVGLLTSLERIWGKGSTGLARLAGVGAIDFIQVFNNPEGRRILKASRRDRQIPFWMAALDYCIAGNLQAMFDEYLHLLHSNGLSAIDAMARLNETARLRGGSVTAQVRRANGTAVRFRCHYAVSISNQRSTDQQAVERIGNVRDAFNSPFWPFMLNSTSIGQEGLDFHWYCSRVVHWNLPPNPIDLEQREGRVNRYKSLVVRRRVAEYCAGTSVNSDGGDVWAAWFEYAKSARKHVGDSRASDLVPYWHMPSGQACIERFVPFLPMSREATRLDELLRILSLYRLAFGQPRQQELLENLLHREFDAAEIAEIKRKLMIDLAPLNYLRQAPDSIEISNDDSAIVVTKPLPASKDDTDAPFDINRPSSHNEQPPGAEM</sequence>
<dbReference type="KEGG" id="bte:BTH_I0102"/>
<dbReference type="Proteomes" id="UP000001930">
    <property type="component" value="Chromosome I"/>
</dbReference>
<accession>Q2T2D7</accession>
<protein>
    <submittedName>
        <fullName evidence="3">DEAD/DEAH box helicase:Helicase, C-terminal</fullName>
    </submittedName>
</protein>
<name>Q2T2D7_BURTA</name>
<dbReference type="Pfam" id="PF00271">
    <property type="entry name" value="Helicase_C"/>
    <property type="match status" value="1"/>
</dbReference>
<keyword evidence="3" id="KW-0378">Hydrolase</keyword>
<feature type="domain" description="Helicase ATP-binding" evidence="2">
    <location>
        <begin position="23"/>
        <end position="363"/>
    </location>
</feature>
<dbReference type="SMART" id="SM00487">
    <property type="entry name" value="DEXDc"/>
    <property type="match status" value="1"/>
</dbReference>